<evidence type="ECO:0000313" key="2">
    <source>
        <dbReference type="EMBL" id="KAF5327258.1"/>
    </source>
</evidence>
<comment type="caution">
    <text evidence="2">The sequence shown here is derived from an EMBL/GenBank/DDBJ whole genome shotgun (WGS) entry which is preliminary data.</text>
</comment>
<dbReference type="EMBL" id="JAACJJ010000014">
    <property type="protein sequence ID" value="KAF5327258.1"/>
    <property type="molecule type" value="Genomic_DNA"/>
</dbReference>
<feature type="transmembrane region" description="Helical" evidence="1">
    <location>
        <begin position="263"/>
        <end position="287"/>
    </location>
</feature>
<dbReference type="AlphaFoldDB" id="A0A8H5BQ26"/>
<keyword evidence="3" id="KW-1185">Reference proteome</keyword>
<feature type="transmembrane region" description="Helical" evidence="1">
    <location>
        <begin position="392"/>
        <end position="415"/>
    </location>
</feature>
<evidence type="ECO:0008006" key="4">
    <source>
        <dbReference type="Google" id="ProtNLM"/>
    </source>
</evidence>
<feature type="transmembrane region" description="Helical" evidence="1">
    <location>
        <begin position="193"/>
        <end position="217"/>
    </location>
</feature>
<feature type="transmembrane region" description="Helical" evidence="1">
    <location>
        <begin position="223"/>
        <end position="242"/>
    </location>
</feature>
<sequence length="433" mass="48090">MTLAAILQRLGSVQQCAFYPLHHNHLIFKYSPFLASVCPKAVFANALYARVDISELMQSPEESDPSPSSSLRRWHPKVTPYRLLVLGTTMGVGTTKAMAAQRGDEGASTTLEWVSGVVIFLILHTMSTYDESPKEPPPLLGWMFTVDCIDYVWRFLSFLHISRPSYSSAPQAVPHLIAQSEKDHTANAVPVTLYRLCVCFTTVSFGLTKAALVYFGFSTGANWVDWTLGVVGTSILFMLGMYENNTTGKWHAFFVPDHSTETQYGVSLIALTLMSLLWIATCFWMMYLMTTNQYSAFLSTDDNLISLSELTRLALLREKLFHACLVLLIVLVIVVSTFIGVVSIAAIMTSSGMSKWKLAADKLMGKRPAGSKKYTQLESPVRRLANRVVSSPLSFVIFQLGCAVFLAFWVVSIAANVEKENHLRLQTNTYGVS</sequence>
<proteinExistence type="predicted"/>
<keyword evidence="1" id="KW-1133">Transmembrane helix</keyword>
<protein>
    <recommendedName>
        <fullName evidence="4">Transmembrane protein</fullName>
    </recommendedName>
</protein>
<organism evidence="2 3">
    <name type="scientific">Psilocybe cf. subviscida</name>
    <dbReference type="NCBI Taxonomy" id="2480587"/>
    <lineage>
        <taxon>Eukaryota</taxon>
        <taxon>Fungi</taxon>
        <taxon>Dikarya</taxon>
        <taxon>Basidiomycota</taxon>
        <taxon>Agaricomycotina</taxon>
        <taxon>Agaricomycetes</taxon>
        <taxon>Agaricomycetidae</taxon>
        <taxon>Agaricales</taxon>
        <taxon>Agaricineae</taxon>
        <taxon>Strophariaceae</taxon>
        <taxon>Psilocybe</taxon>
    </lineage>
</organism>
<evidence type="ECO:0000256" key="1">
    <source>
        <dbReference type="SAM" id="Phobius"/>
    </source>
</evidence>
<dbReference type="Proteomes" id="UP000567179">
    <property type="component" value="Unassembled WGS sequence"/>
</dbReference>
<dbReference type="OrthoDB" id="3268450at2759"/>
<keyword evidence="1" id="KW-0472">Membrane</keyword>
<accession>A0A8H5BQ26</accession>
<reference evidence="2 3" key="1">
    <citation type="journal article" date="2020" name="ISME J.">
        <title>Uncovering the hidden diversity of litter-decomposition mechanisms in mushroom-forming fungi.</title>
        <authorList>
            <person name="Floudas D."/>
            <person name="Bentzer J."/>
            <person name="Ahren D."/>
            <person name="Johansson T."/>
            <person name="Persson P."/>
            <person name="Tunlid A."/>
        </authorList>
    </citation>
    <scope>NUCLEOTIDE SEQUENCE [LARGE SCALE GENOMIC DNA]</scope>
    <source>
        <strain evidence="2 3">CBS 101986</strain>
    </source>
</reference>
<gene>
    <name evidence="2" type="ORF">D9619_003935</name>
</gene>
<evidence type="ECO:0000313" key="3">
    <source>
        <dbReference type="Proteomes" id="UP000567179"/>
    </source>
</evidence>
<keyword evidence="1" id="KW-0812">Transmembrane</keyword>
<feature type="transmembrane region" description="Helical" evidence="1">
    <location>
        <begin position="320"/>
        <end position="347"/>
    </location>
</feature>
<name>A0A8H5BQ26_9AGAR</name>